<dbReference type="Pfam" id="PF15373">
    <property type="entry name" value="SAXO5-like"/>
    <property type="match status" value="1"/>
</dbReference>
<evidence type="ECO:0000313" key="2">
    <source>
        <dbReference type="Proteomes" id="UP000694381"/>
    </source>
</evidence>
<protein>
    <submittedName>
        <fullName evidence="1">Stabilizer of axonemal microtubules 5</fullName>
    </submittedName>
</protein>
<accession>A0A8C6RER8</accession>
<dbReference type="Ensembl" id="ENSNGAT00000023528.1">
    <property type="protein sequence ID" value="ENSNGAP00000017891.1"/>
    <property type="gene ID" value="ENSNGAG00000018173.1"/>
</dbReference>
<name>A0A8C6RER8_NANGA</name>
<dbReference type="Proteomes" id="UP000694381">
    <property type="component" value="Unassembled WGS sequence"/>
</dbReference>
<reference evidence="1" key="1">
    <citation type="submission" date="2025-08" db="UniProtKB">
        <authorList>
            <consortium name="Ensembl"/>
        </authorList>
    </citation>
    <scope>IDENTIFICATION</scope>
</reference>
<sequence>MSRLDFLKSSHFSLGYDPRLHDGTMQCTSHRDVPAYPYVIPSRPSLSRSPSTLFQRDAGWTAKSCVSELRRAFLPPPTPSTRERAPERARIMKISNLHVHTDKHPGVNLSTAHTDYGWPELLAHAHEGIRGARLIFDQDSVPSGDRKQLRIPLTSYKAHFQPYDADPQPRAPSSHLGGPNTLTWDYKGQEETSYQKQFQALPGPPALMCKRASSSIKLGDFKTGYGPLCSHVKQTYMPQGLSPHRYDKAQAAARIHHVSIGPEDGVFQNRTTMDDYFYAWEPGESLQHVCPTPAPSKMSVFLQPPPLTQPSRRHFSHEKLKDHVALGDAKLLGDFFQTSMGSDYYPPVAGPIQKAPCLHLLPSNLPGGTGESDLLTTNQKMMKPHGAVRAAMTQELLQKCKYSHIEPPLGGQCFFSTQYQDEFPFKSQGPLVRKLSNILESHQWGCQGQKVDPLGPQLSVYPCLSQQ</sequence>
<organism evidence="1 2">
    <name type="scientific">Nannospalax galili</name>
    <name type="common">Northern Israeli blind subterranean mole rat</name>
    <name type="synonym">Spalax galili</name>
    <dbReference type="NCBI Taxonomy" id="1026970"/>
    <lineage>
        <taxon>Eukaryota</taxon>
        <taxon>Metazoa</taxon>
        <taxon>Chordata</taxon>
        <taxon>Craniata</taxon>
        <taxon>Vertebrata</taxon>
        <taxon>Euteleostomi</taxon>
        <taxon>Mammalia</taxon>
        <taxon>Eutheria</taxon>
        <taxon>Euarchontoglires</taxon>
        <taxon>Glires</taxon>
        <taxon>Rodentia</taxon>
        <taxon>Myomorpha</taxon>
        <taxon>Muroidea</taxon>
        <taxon>Spalacidae</taxon>
        <taxon>Spalacinae</taxon>
        <taxon>Nannospalax</taxon>
    </lineage>
</organism>
<keyword evidence="2" id="KW-1185">Reference proteome</keyword>
<dbReference type="AlphaFoldDB" id="A0A8C6RER8"/>
<dbReference type="InterPro" id="IPR028001">
    <property type="entry name" value="SAXO5"/>
</dbReference>
<dbReference type="PANTHER" id="PTHR34828:SF1">
    <property type="entry name" value="TESTIS-EXPRESSED PROTEIN 45"/>
    <property type="match status" value="1"/>
</dbReference>
<dbReference type="PANTHER" id="PTHR34828">
    <property type="entry name" value="TESTIS-EXPRESSED PROTEIN 45"/>
    <property type="match status" value="1"/>
</dbReference>
<evidence type="ECO:0000313" key="1">
    <source>
        <dbReference type="Ensembl" id="ENSNGAP00000017891.1"/>
    </source>
</evidence>
<proteinExistence type="predicted"/>
<gene>
    <name evidence="1" type="primary">Saxo5</name>
</gene>
<dbReference type="GeneTree" id="ENSGT00390000014215"/>
<dbReference type="OMA" id="AAAHIHC"/>
<reference evidence="1" key="2">
    <citation type="submission" date="2025-09" db="UniProtKB">
        <authorList>
            <consortium name="Ensembl"/>
        </authorList>
    </citation>
    <scope>IDENTIFICATION</scope>
</reference>